<accession>J9FUR9</accession>
<gene>
    <name evidence="1" type="ORF">EVA_13641</name>
</gene>
<dbReference type="AlphaFoldDB" id="J9FUR9"/>
<protein>
    <submittedName>
        <fullName evidence="1">Uncharacterized protein</fullName>
    </submittedName>
</protein>
<sequence length="144" mass="16298">MFEIPIFRLETEQAHFGTDPQSAIRVLVESVGIVAAETVFPAFVVIALELHFICLSRMACNKESPLFRSYPEVFLRVFIDTDGISITQFLGYSFLLVKVHDFPFQRGIMTDTIACGQPQSLGLARRADFPDKVPFQHRNPLDFS</sequence>
<evidence type="ECO:0000313" key="1">
    <source>
        <dbReference type="EMBL" id="EJW98248.1"/>
    </source>
</evidence>
<proteinExistence type="predicted"/>
<dbReference type="EMBL" id="AMCI01004355">
    <property type="protein sequence ID" value="EJW98248.1"/>
    <property type="molecule type" value="Genomic_DNA"/>
</dbReference>
<name>J9FUR9_9ZZZZ</name>
<reference evidence="1" key="1">
    <citation type="journal article" date="2012" name="PLoS ONE">
        <title>Gene sets for utilization of primary and secondary nutrition supplies in the distal gut of endangered iberian lynx.</title>
        <authorList>
            <person name="Alcaide M."/>
            <person name="Messina E."/>
            <person name="Richter M."/>
            <person name="Bargiela R."/>
            <person name="Peplies J."/>
            <person name="Huws S.A."/>
            <person name="Newbold C.J."/>
            <person name="Golyshin P.N."/>
            <person name="Simon M.A."/>
            <person name="Lopez G."/>
            <person name="Yakimov M.M."/>
            <person name="Ferrer M."/>
        </authorList>
    </citation>
    <scope>NUCLEOTIDE SEQUENCE</scope>
</reference>
<organism evidence="1">
    <name type="scientific">gut metagenome</name>
    <dbReference type="NCBI Taxonomy" id="749906"/>
    <lineage>
        <taxon>unclassified sequences</taxon>
        <taxon>metagenomes</taxon>
        <taxon>organismal metagenomes</taxon>
    </lineage>
</organism>
<comment type="caution">
    <text evidence="1">The sequence shown here is derived from an EMBL/GenBank/DDBJ whole genome shotgun (WGS) entry which is preliminary data.</text>
</comment>